<evidence type="ECO:0000313" key="2">
    <source>
        <dbReference type="Proteomes" id="UP001236500"/>
    </source>
</evidence>
<organism evidence="1 2">
    <name type="scientific">Microbulbifer bruguierae</name>
    <dbReference type="NCBI Taxonomy" id="3029061"/>
    <lineage>
        <taxon>Bacteria</taxon>
        <taxon>Pseudomonadati</taxon>
        <taxon>Pseudomonadota</taxon>
        <taxon>Gammaproteobacteria</taxon>
        <taxon>Cellvibrionales</taxon>
        <taxon>Microbulbiferaceae</taxon>
        <taxon>Microbulbifer</taxon>
    </lineage>
</organism>
<reference evidence="1 2" key="1">
    <citation type="submission" date="2023-02" db="EMBL/GenBank/DDBJ databases">
        <title>Description and genomic characterization of Microbulbifer bruguierae sp. nov., isolated from the sediment of mangrove plant Bruguiera sexangula.</title>
        <authorList>
            <person name="Long M."/>
        </authorList>
    </citation>
    <scope>NUCLEOTIDE SEQUENCE [LARGE SCALE GENOMIC DNA]</scope>
    <source>
        <strain evidence="1 2">H12</strain>
    </source>
</reference>
<dbReference type="SUPFAM" id="SSF53448">
    <property type="entry name" value="Nucleotide-diphospho-sugar transferases"/>
    <property type="match status" value="1"/>
</dbReference>
<dbReference type="Pfam" id="PF13704">
    <property type="entry name" value="Glyco_tranf_2_4"/>
    <property type="match status" value="1"/>
</dbReference>
<dbReference type="InterPro" id="IPR029044">
    <property type="entry name" value="Nucleotide-diphossugar_trans"/>
</dbReference>
<proteinExistence type="predicted"/>
<evidence type="ECO:0000313" key="1">
    <source>
        <dbReference type="EMBL" id="WGL16391.1"/>
    </source>
</evidence>
<name>A0ABY8NBT9_9GAMM</name>
<sequence>MDRKIENSAIEVSFCIPVMNRLGDIQSTLRKNLEDNREDCDIVEFIVISFDHDDGTAKWVESEFQNELATGYLKFYHLKDLEFWHFGKAKNAFKPYVSGKIYASLDGDNFTGYRGGRHILDIFQRYQYKCIFHQFQGDWGDGTCGRISIRMEDYLQWGYDEDFLPRQWDEMDAMLSVLVNQPGTKYICYKGEGKNIIKKSHPFRRFLEESSISIEQIELEDTGANRFESDRAAVGEHNSNYVQDDAKLRLASVYNHLLSYIKNTSSHDLKDKYISEISNCQKEIVSSIDVETLRKWYLKCESNQPNTSKVGAVCLVSCIKNEPNLKEWYEYYKSIGVDSFFLIDDGSVEPVSETFKDCDDVFVWSPVVGQFKFAKTLWMEILLNSYCQSRWTYIVDSDEYVELVSAGSESRNKTLEFVAGHGREYFSGYLLDLYPGGSEYVGSGLQANNITLDDCKYYQFRPANLQHRYVQHNTAVWSYGEHSSWAYSLDIRYRCNGSLDSLRKFPLVRWREKMHLNQGFHDLIIDGVKRTPKDLECEFLLPIRHYKIYSLAQQSIGANEKSVDQYHSETKINLTRMLGSLNKIIRTCIYNPYSYKFSSPYLIPTPTNKKLLLVNVDSLGKTPEVNHWDRGNVIKFISADKLEVKGDHIFAASFQDACNYILRNTPFSKYKIEDSGLTSFSI</sequence>
<accession>A0ABY8NBT9</accession>
<gene>
    <name evidence="1" type="ORF">PVT68_16700</name>
</gene>
<dbReference type="Proteomes" id="UP001236500">
    <property type="component" value="Chromosome"/>
</dbReference>
<dbReference type="RefSeq" id="WP_280320076.1">
    <property type="nucleotide sequence ID" value="NZ_CP118605.1"/>
</dbReference>
<dbReference type="EMBL" id="CP118605">
    <property type="protein sequence ID" value="WGL16391.1"/>
    <property type="molecule type" value="Genomic_DNA"/>
</dbReference>
<keyword evidence="2" id="KW-1185">Reference proteome</keyword>
<protein>
    <submittedName>
        <fullName evidence="1">Glycosyltransferase family 2 protein</fullName>
    </submittedName>
</protein>